<feature type="domain" description="AP-5 complex subunit zeta-1 C-terminal TPR" evidence="4">
    <location>
        <begin position="478"/>
        <end position="717"/>
    </location>
</feature>
<dbReference type="Proteomes" id="UP000001064">
    <property type="component" value="Unassembled WGS sequence"/>
</dbReference>
<protein>
    <submittedName>
        <fullName evidence="5">Uncharacterized protein</fullName>
    </submittedName>
</protein>
<dbReference type="PANTHER" id="PTHR46488:SF1">
    <property type="entry name" value="AP-5 COMPLEX SUBUNIT ZETA-1"/>
    <property type="match status" value="1"/>
</dbReference>
<dbReference type="InterPro" id="IPR016024">
    <property type="entry name" value="ARM-type_fold"/>
</dbReference>
<dbReference type="Pfam" id="PF14764">
    <property type="entry name" value="SPG48"/>
    <property type="match status" value="1"/>
</dbReference>
<dbReference type="STRING" id="5786.F0Z983"/>
<dbReference type="GO" id="GO:0044599">
    <property type="term" value="C:AP-5 adaptor complex"/>
    <property type="evidence" value="ECO:0007669"/>
    <property type="project" value="InterPro"/>
</dbReference>
<feature type="compositionally biased region" description="Low complexity" evidence="1">
    <location>
        <begin position="270"/>
        <end position="281"/>
    </location>
</feature>
<keyword evidence="6" id="KW-1185">Reference proteome</keyword>
<evidence type="ECO:0000259" key="2">
    <source>
        <dbReference type="Pfam" id="PF14764"/>
    </source>
</evidence>
<dbReference type="eggNOG" id="ENOG502QVBK">
    <property type="taxonomic scope" value="Eukaryota"/>
</dbReference>
<dbReference type="SUPFAM" id="SSF48371">
    <property type="entry name" value="ARM repeat"/>
    <property type="match status" value="1"/>
</dbReference>
<evidence type="ECO:0000256" key="1">
    <source>
        <dbReference type="SAM" id="MobiDB-lite"/>
    </source>
</evidence>
<dbReference type="OrthoDB" id="17899at2759"/>
<organism evidence="5 6">
    <name type="scientific">Dictyostelium purpureum</name>
    <name type="common">Slime mold</name>
    <dbReference type="NCBI Taxonomy" id="5786"/>
    <lineage>
        <taxon>Eukaryota</taxon>
        <taxon>Amoebozoa</taxon>
        <taxon>Evosea</taxon>
        <taxon>Eumycetozoa</taxon>
        <taxon>Dictyostelia</taxon>
        <taxon>Dictyosteliales</taxon>
        <taxon>Dictyosteliaceae</taxon>
        <taxon>Dictyostelium</taxon>
    </lineage>
</organism>
<dbReference type="GeneID" id="10509889"/>
<dbReference type="FunCoup" id="F0Z983">
    <property type="interactions" value="11"/>
</dbReference>
<dbReference type="EMBL" id="GL870956">
    <property type="protein sequence ID" value="EGC39537.1"/>
    <property type="molecule type" value="Genomic_DNA"/>
</dbReference>
<gene>
    <name evidence="5" type="ORF">DICPUDRAFT_74957</name>
</gene>
<evidence type="ECO:0000259" key="3">
    <source>
        <dbReference type="Pfam" id="PF25153"/>
    </source>
</evidence>
<dbReference type="InterPro" id="IPR028222">
    <property type="entry name" value="AP5Z1"/>
</dbReference>
<feature type="domain" description="AP-5 complex subunit zeta-1 N-terminal TPR" evidence="3">
    <location>
        <begin position="18"/>
        <end position="267"/>
    </location>
</feature>
<feature type="domain" description="AP-5 complex subunit zeta-1 C-terminal TPR" evidence="4">
    <location>
        <begin position="762"/>
        <end position="835"/>
    </location>
</feature>
<dbReference type="AlphaFoldDB" id="F0Z983"/>
<name>F0Z983_DICPU</name>
<sequence length="885" mass="101305">MQSNTTFNIEELLLKIENVALKNIKNKESLDLLKILYKVCLNYRVKNLRSLTINSTFIDKLTSMLLDINTPFKIKILILSTISKISKNEPQLLYKNLKSFDSKTLPMLLSLLLTNATHSQLFIQNIPVLVQSISTQDPLLRWSSMPSLAIAARYHSDLLTTSHTKPIETQLIQFLTHASLISDQKQSSTGFFGKIANTAATPVTELDGSISIEFFTVLNNSASYTEDQTFNIYSFSILYTWLKNLYKPLIVNEKSSSTNTNNNNEEDDQPQTQPMSSTPPQQYLPIQLQNQRNLNQPFHNAVVSYCLRIIDQLKFKPLNSDQTGNQNNQINLGGGIGNKDQDNLPVIALLEAVRILDYLCCLDNNLFAKIFPTVQKAYQLHLPSSKSTNAHSGHVLLALLQFFVNHSHTLVYDPEPLFKAYFQTYLPRTYMNSFVSFETLNFCLKNKEILLKNSNVFNLYFPPIFKCLAWFPQSYVFEFSELLPSLIAPHSFIEVFHLLLDLPLLTLSMESVLVEQRKFASMGIEHSDVVDTAWSEYRVLYNYLLRNESGVNINFWSTTTLPLLQQFCKKNPVTPRSIGSCDLVPSLLNIYFDVLLEYGNLQIFIQLLPVIFERIDQLFLYEPYQKKVRENLMSHVLAIFKRYPSLIVSEKDLIIQVVSEARMHYRDIVTLSLCFIIGEYTSPFLCGLNNVSSQIFSEYHETLELITYEKINTIKMDSTMNNNSNSNNFSSNTNNLNYLNILNINSNNNNNNLNSGMDVNQLQQQYNINIMLILMSSLTKIASRWPDATSRVVLCLMKIVGYHQYFDPQVIQRANECISLLKYPSFAAALYNCDQPQDEIFHSTISNQTIGITIQDCNSSLSFLLQDTLNFKSTKNNSIHPYILK</sequence>
<dbReference type="OMA" id="LMLAYEF"/>
<dbReference type="VEuPathDB" id="AmoebaDB:DICPUDRAFT_74957"/>
<dbReference type="PANTHER" id="PTHR46488">
    <property type="entry name" value="AP-5 COMPLEX SUBUNIT ZETA-1"/>
    <property type="match status" value="1"/>
</dbReference>
<dbReference type="InterPro" id="IPR055450">
    <property type="entry name" value="AP5Z1_ARM"/>
</dbReference>
<feature type="domain" description="AP-5 complex subunit zeta-1 ARM repeats" evidence="2">
    <location>
        <begin position="348"/>
        <end position="466"/>
    </location>
</feature>
<dbReference type="Pfam" id="PF25154">
    <property type="entry name" value="TPR_AP5Z1_C"/>
    <property type="match status" value="2"/>
</dbReference>
<dbReference type="InterPro" id="IPR056856">
    <property type="entry name" value="TPR_AP5Z1_C"/>
</dbReference>
<dbReference type="InterPro" id="IPR056857">
    <property type="entry name" value="TPR_AP5Z1_N"/>
</dbReference>
<evidence type="ECO:0000259" key="4">
    <source>
        <dbReference type="Pfam" id="PF25154"/>
    </source>
</evidence>
<dbReference type="InParanoid" id="F0Z983"/>
<accession>F0Z983</accession>
<dbReference type="Pfam" id="PF25153">
    <property type="entry name" value="TPR_AP5Z1"/>
    <property type="match status" value="1"/>
</dbReference>
<evidence type="ECO:0000313" key="6">
    <source>
        <dbReference type="Proteomes" id="UP000001064"/>
    </source>
</evidence>
<proteinExistence type="predicted"/>
<feature type="region of interest" description="Disordered" evidence="1">
    <location>
        <begin position="256"/>
        <end position="281"/>
    </location>
</feature>
<dbReference type="RefSeq" id="XP_003283984.1">
    <property type="nucleotide sequence ID" value="XM_003283936.1"/>
</dbReference>
<dbReference type="KEGG" id="dpp:DICPUDRAFT_74957"/>
<evidence type="ECO:0000313" key="5">
    <source>
        <dbReference type="EMBL" id="EGC39537.1"/>
    </source>
</evidence>
<reference evidence="6" key="1">
    <citation type="journal article" date="2011" name="Genome Biol.">
        <title>Comparative genomics of the social amoebae Dictyostelium discoideum and Dictyostelium purpureum.</title>
        <authorList>
            <consortium name="US DOE Joint Genome Institute (JGI-PGF)"/>
            <person name="Sucgang R."/>
            <person name="Kuo A."/>
            <person name="Tian X."/>
            <person name="Salerno W."/>
            <person name="Parikh A."/>
            <person name="Feasley C.L."/>
            <person name="Dalin E."/>
            <person name="Tu H."/>
            <person name="Huang E."/>
            <person name="Barry K."/>
            <person name="Lindquist E."/>
            <person name="Shapiro H."/>
            <person name="Bruce D."/>
            <person name="Schmutz J."/>
            <person name="Salamov A."/>
            <person name="Fey P."/>
            <person name="Gaudet P."/>
            <person name="Anjard C."/>
            <person name="Babu M.M."/>
            <person name="Basu S."/>
            <person name="Bushmanova Y."/>
            <person name="van der Wel H."/>
            <person name="Katoh-Kurasawa M."/>
            <person name="Dinh C."/>
            <person name="Coutinho P.M."/>
            <person name="Saito T."/>
            <person name="Elias M."/>
            <person name="Schaap P."/>
            <person name="Kay R.R."/>
            <person name="Henrissat B."/>
            <person name="Eichinger L."/>
            <person name="Rivero F."/>
            <person name="Putnam N.H."/>
            <person name="West C.M."/>
            <person name="Loomis W.F."/>
            <person name="Chisholm R.L."/>
            <person name="Shaulsky G."/>
            <person name="Strassmann J.E."/>
            <person name="Queller D.C."/>
            <person name="Kuspa A."/>
            <person name="Grigoriev I.V."/>
        </authorList>
    </citation>
    <scope>NUCLEOTIDE SEQUENCE [LARGE SCALE GENOMIC DNA]</scope>
    <source>
        <strain evidence="6">QSDP1</strain>
    </source>
</reference>